<dbReference type="HOGENOM" id="CLU_2987384_0_0_5"/>
<dbReference type="PATRIC" id="fig|1094562.3.peg.552"/>
<gene>
    <name evidence="1" type="ORF">ME1_00509</name>
</gene>
<accession>J0R2E1</accession>
<sequence>MIGKLKGAFEHIFDAFLMMVKVLLPRAEFECNDAAEAIALCRRVHRSSISYLSKIMV</sequence>
<reference evidence="1 2" key="1">
    <citation type="submission" date="2012-03" db="EMBL/GenBank/DDBJ databases">
        <title>The Genome Sequence of Bartonella vinsonii subsp. arupensis OK-94-513.</title>
        <authorList>
            <consortium name="The Broad Institute Genome Sequencing Platform"/>
            <consortium name="The Broad Institute Genome Sequencing Center for Infectious Disease"/>
            <person name="Feldgarden M."/>
            <person name="Kirby J."/>
            <person name="Kosoy M."/>
            <person name="Birtles R."/>
            <person name="Probert W.S."/>
            <person name="Chiaraviglio L."/>
            <person name="Young S.K."/>
            <person name="Zeng Q."/>
            <person name="Gargeya S."/>
            <person name="Fitzgerald M."/>
            <person name="Haas B."/>
            <person name="Abouelleil A."/>
            <person name="Alvarado L."/>
            <person name="Arachchi H.M."/>
            <person name="Berlin A."/>
            <person name="Chapman S.B."/>
            <person name="Gearin G."/>
            <person name="Goldberg J."/>
            <person name="Griggs A."/>
            <person name="Gujja S."/>
            <person name="Hansen M."/>
            <person name="Heiman D."/>
            <person name="Howarth C."/>
            <person name="Larimer J."/>
            <person name="Lui A."/>
            <person name="MacDonald P.J.P."/>
            <person name="McCowen C."/>
            <person name="Montmayeur A."/>
            <person name="Murphy C."/>
            <person name="Neiman D."/>
            <person name="Pearson M."/>
            <person name="Priest M."/>
            <person name="Roberts A."/>
            <person name="Saif S."/>
            <person name="Shea T."/>
            <person name="Sisk P."/>
            <person name="Stolte C."/>
            <person name="Sykes S."/>
            <person name="Wortman J."/>
            <person name="Nusbaum C."/>
            <person name="Birren B."/>
        </authorList>
    </citation>
    <scope>NUCLEOTIDE SEQUENCE [LARGE SCALE GENOMIC DNA]</scope>
    <source>
        <strain evidence="1 2">OK-94-513</strain>
    </source>
</reference>
<evidence type="ECO:0000313" key="1">
    <source>
        <dbReference type="EMBL" id="EJF89739.1"/>
    </source>
</evidence>
<name>J0R2E1_BARVI</name>
<organism evidence="1 2">
    <name type="scientific">Bartonella vinsonii subsp. arupensis OK-94-513</name>
    <dbReference type="NCBI Taxonomy" id="1094562"/>
    <lineage>
        <taxon>Bacteria</taxon>
        <taxon>Pseudomonadati</taxon>
        <taxon>Pseudomonadota</taxon>
        <taxon>Alphaproteobacteria</taxon>
        <taxon>Hyphomicrobiales</taxon>
        <taxon>Bartonellaceae</taxon>
        <taxon>Bartonella</taxon>
    </lineage>
</organism>
<dbReference type="RefSeq" id="WP_004862840.1">
    <property type="nucleotide sequence ID" value="NZ_CADEAE010000001.1"/>
</dbReference>
<dbReference type="STRING" id="1094562.ME1_00509"/>
<protein>
    <submittedName>
        <fullName evidence="1">Uncharacterized protein</fullName>
    </submittedName>
</protein>
<comment type="caution">
    <text evidence="1">The sequence shown here is derived from an EMBL/GenBank/DDBJ whole genome shotgun (WGS) entry which is preliminary data.</text>
</comment>
<evidence type="ECO:0000313" key="2">
    <source>
        <dbReference type="Proteomes" id="UP000002304"/>
    </source>
</evidence>
<proteinExistence type="predicted"/>
<dbReference type="EMBL" id="AILZ01000009">
    <property type="protein sequence ID" value="EJF89739.1"/>
    <property type="molecule type" value="Genomic_DNA"/>
</dbReference>
<dbReference type="Proteomes" id="UP000002304">
    <property type="component" value="Unassembled WGS sequence"/>
</dbReference>
<dbReference type="AlphaFoldDB" id="J0R2E1"/>